<organism evidence="4 5">
    <name type="scientific">Mycobacterium phage Patience</name>
    <dbReference type="NCBI Taxonomy" id="1074308"/>
    <lineage>
        <taxon>Viruses</taxon>
        <taxon>Duplodnaviria</taxon>
        <taxon>Heunggongvirae</taxon>
        <taxon>Uroviricota</taxon>
        <taxon>Caudoviricetes</taxon>
        <taxon>Patiencevirus</taxon>
        <taxon>Patiencevirus patience</taxon>
    </lineage>
</organism>
<evidence type="ECO:0000313" key="5">
    <source>
        <dbReference type="Proteomes" id="UP000000694"/>
    </source>
</evidence>
<gene>
    <name evidence="4" type="primary">34</name>
    <name evidence="4" type="ORF">PATIENCE_34</name>
</gene>
<feature type="region of interest" description="Disordered" evidence="1">
    <location>
        <begin position="47"/>
        <end position="68"/>
    </location>
</feature>
<feature type="transmembrane region" description="Helical" evidence="2">
    <location>
        <begin position="393"/>
        <end position="419"/>
    </location>
</feature>
<keyword evidence="2" id="KW-1133">Transmembrane helix</keyword>
<feature type="domain" description="ARB-07466-like C-terminal" evidence="3">
    <location>
        <begin position="1683"/>
        <end position="1768"/>
    </location>
</feature>
<feature type="region of interest" description="Disordered" evidence="1">
    <location>
        <begin position="1345"/>
        <end position="1367"/>
    </location>
</feature>
<protein>
    <submittedName>
        <fullName evidence="4">Tapemeasure</fullName>
    </submittedName>
</protein>
<feature type="region of interest" description="Disordered" evidence="1">
    <location>
        <begin position="1272"/>
        <end position="1293"/>
    </location>
</feature>
<dbReference type="Pfam" id="PF26571">
    <property type="entry name" value="VldE"/>
    <property type="match status" value="1"/>
</dbReference>
<proteinExistence type="predicted"/>
<dbReference type="InterPro" id="IPR058593">
    <property type="entry name" value="ARB_07466-like_C"/>
</dbReference>
<keyword evidence="2" id="KW-0812">Transmembrane</keyword>
<dbReference type="KEGG" id="vg:18559549"/>
<dbReference type="Proteomes" id="UP000000694">
    <property type="component" value="Segment"/>
</dbReference>
<evidence type="ECO:0000313" key="4">
    <source>
        <dbReference type="EMBL" id="AEL97943.1"/>
    </source>
</evidence>
<reference evidence="4 5" key="1">
    <citation type="journal article" date="2012" name="J. Virol.">
        <title>Complete Genome Sequences of 138 Mycobacteriophages.</title>
        <authorList>
            <consortium name="the Science Education Alliance Phage Hunters Advancing Genomics and Evolutionary Science Program"/>
            <consortium name="the KwaZulu-Natal Research Institute for Tuberculosis and HIV Mycobacterial Genetics Course Students"/>
            <consortium name="the Phage Hunters Integrating Research and Education Program"/>
            <person name="Hatfull G.F."/>
        </authorList>
    </citation>
    <scope>NUCLEOTIDE SEQUENCE [LARGE SCALE GENOMIC DNA]</scope>
</reference>
<feature type="compositionally biased region" description="Polar residues" evidence="1">
    <location>
        <begin position="1284"/>
        <end position="1293"/>
    </location>
</feature>
<evidence type="ECO:0000256" key="2">
    <source>
        <dbReference type="SAM" id="Phobius"/>
    </source>
</evidence>
<dbReference type="EMBL" id="JN412589">
    <property type="protein sequence ID" value="AEL97943.1"/>
    <property type="molecule type" value="Genomic_DNA"/>
</dbReference>
<dbReference type="RefSeq" id="YP_009012174.1">
    <property type="nucleotide sequence ID" value="NC_023691.1"/>
</dbReference>
<sequence length="2215" mass="238446">MPNDNLGTAHGRIRITYEGKGADKANAALIKMAAQMEQMNKRLEQVQGALEESNSELNRTSKEMRKAGKSSTIFSTDILRTHRRIRTFRNEVGYLRDDLKSLGRFAQSTRTNFNRLGMAMRVFNRAGQFSGDQQVAIFRAMSVSMAELAARTKGTAQTIHNFTHSTLRLGNRLAGTQSAVTLLGSAYLGLRNKIFGVQQAIDKSPGWVRKMHNVTIAVGALSGAMGILGLAIRRFGLLEKLARAGVFKVLANGAHGGATAFRRFGKVTESVFGKDYFSGFVRRLLRAENSLDEFAKNADNLFHRVGVRITANAAGMRKWATESKSLVAGIALAVSSLTNLWGRLQWFFKLPKPLLAGLAIFFSRVLPSALYATGKALVSTSNFITGLWDGIKVLTKGLTVLPGILAGIAAGVTSLIPVFSGLKDAFKDVFSEDPQKAWEAYSKLPAHLRPIADAIRKFIPVWQNLQTRLQSFAFAGVEKQMESLGNTYFPILEKGALRVVGALRNAKDRVVEFMQQADTQAEISNIYGDLAQGLNQMADAIKPVLTGLKDMAAVGSEFLQTNSVWVTILSERFRDWASVNRQNGNMAAWMSQARQGAFDLGKGLIDLTKSAYRLITLFADRNSGADFLDRFADAMERLNQRIEDSAATGFLRDLREGVRELGEKRMDDLIRLWKIFRDTIEAVAPFVQQISDSFTNIFIPAADRALWIIQQFINALDATGLTRFIGWILGAAAAVRLLPKVYSTAITAAKLFGATFFILRDKQKVIAGITKAMTFLGGAMEKLGPLGRTVGNGLVNVGVAAEKSASLIGKLAGGLLYGGTAILTFIAIVSEYNQTAEEFDKQLEQNRRSVNEFGQELRKSFVTDRGMVGKSVLDAVSQSLDDMMNNLNNTVDKAPSLWEHLGDIFSRPFERQRNSPVQTGILEIDSLFAESDEINQRQAEGAAADLARAKIQQLKDANVDLVKVMSGSDIAFDAFIDDLRTQGQEGNEAAKVLEEYRRKFTQVERDMRELGPAGAAVKEGMRQISEAAADASQKLDGLRLVLEGLGYLKVNTLRATAEYQEAIQTMADRITESLVGLTDAQDAWGESGINLKSDAGRAILDTLIPLSDKFQALAASGKDVNEMWAEMAPQIDDTVAALQNAGVQITKEQFVDFLQKSLGIAPVPIAIALQTGDGSDVAEAMKQVMLSLQGLADNGIFVPINFDDPEDTNRIDKKLEEVLGRDITDVSGTNLVLKPGIKLEPTDVQRLRQELINLGFQFPNEAAPQNPATIPTQVVPPNPVTAPGSEQQPSNSAQQILEDFIGQAKDAVDEAGKDNQTKGNSFSEDFARGIRDGIPAIDKAAKDAADAAAKKMPGSPAKEGPLSGRGWSRYGGEAFSRDFAYGIRSRTGEVGSAAEGVAGAASSGIGRAGDKNYQAGQYLGQLTQMLDFFENATNAFGKLAETILGFAKFASDPLGKGTFFGKRPRWVRDPNISDAELARQRQDAAQQRAFSFYGSGRRPDVYDPRTGRIRGAAPGNLAPNAGKQDIANYIIQKAMSEGYSREQANMFVVQAVGESGLDRNSKSPNGLWTGIFQFDAPTWEDAGGGNITNPQENIDNYFNLARIRGLTPENFRSGTQLGEQVSIGGPWHPDNAAKGDLAAAQKNAQDFIKNYQENVGQYVDGIVSGIPAAIGNLPEPKKLKTGPGLEPNAQIVAAILEAQFPGITQIGGQSNRPAGTPQMHTKGRALDVGIGSDLSLGDAINEFLIANAEQFGIQSTIWRNKGLNLVANEGGGPGTTYTAEGHYDHVHVQFADGGKMDIGPDGTTFKIPANSPYAGADFGLPPTPEELANPPAPKELVVRNPDGTFSPVHGTGDQPGPMDINPATGRPWTPEEASEFWNRPENALQYDKSILKPGDLDQNGIFQGTEDQLEEALKNNNPSLAEAIATAQNENASNEDVANALSVIEDEAERQKQLDTPQSRAQSKFLEGVVSDAASERGLAKEQNPIDQAMEIAGAATSVAGDIFAVLNSTIEAIGAAKSIADTLVRYPSNTEDIFNMVDDIQKFIQLGADIAGAVSSVASTIGGFVGAGGSGDPSGSTAGVAAAIGAVSQIAGLVQAGLETANAIIDLGQEAYRIVGSYVGDFLGILTGGAAGALEGQVRYLLDQQTNQLLAWSADNPMDKRAHDLAFREGNPDARNQLIGNINVYGGPGTDPRDMTRQMMFQVKASTMGQAVGQ</sequence>
<evidence type="ECO:0000256" key="1">
    <source>
        <dbReference type="SAM" id="MobiDB-lite"/>
    </source>
</evidence>
<keyword evidence="2" id="KW-0472">Membrane</keyword>
<dbReference type="GeneID" id="18559549"/>
<accession>G1JWE5</accession>
<feature type="transmembrane region" description="Helical" evidence="2">
    <location>
        <begin position="214"/>
        <end position="232"/>
    </location>
</feature>
<feature type="transmembrane region" description="Helical" evidence="2">
    <location>
        <begin position="326"/>
        <end position="348"/>
    </location>
</feature>
<evidence type="ECO:0000259" key="3">
    <source>
        <dbReference type="Pfam" id="PF26571"/>
    </source>
</evidence>
<keyword evidence="5" id="KW-1185">Reference proteome</keyword>
<name>G1JWE5_9CAUD</name>